<evidence type="ECO:0000256" key="6">
    <source>
        <dbReference type="SAM" id="Coils"/>
    </source>
</evidence>
<feature type="region of interest" description="Disordered" evidence="7">
    <location>
        <begin position="169"/>
        <end position="188"/>
    </location>
</feature>
<keyword evidence="5" id="KW-0961">Cell wall biogenesis/degradation</keyword>
<evidence type="ECO:0000256" key="4">
    <source>
        <dbReference type="ARBA" id="ARBA00022679"/>
    </source>
</evidence>
<dbReference type="PANTHER" id="PTHR32116">
    <property type="entry name" value="GALACTURONOSYLTRANSFERASE 4-RELATED"/>
    <property type="match status" value="1"/>
</dbReference>
<dbReference type="GO" id="GO:0047262">
    <property type="term" value="F:polygalacturonate 4-alpha-galacturonosyltransferase activity"/>
    <property type="evidence" value="ECO:0007669"/>
    <property type="project" value="InterPro"/>
</dbReference>
<evidence type="ECO:0000313" key="8">
    <source>
        <dbReference type="EMBL" id="KAJ8441845.1"/>
    </source>
</evidence>
<comment type="subcellular location">
    <subcellularLocation>
        <location evidence="5">Golgi apparatus membrane</location>
        <topology evidence="5">Single-pass type II membrane protein</topology>
    </subcellularLocation>
</comment>
<keyword evidence="9" id="KW-1185">Reference proteome</keyword>
<proteinExistence type="inferred from homology"/>
<protein>
    <recommendedName>
        <fullName evidence="5">Hexosyltransferase</fullName>
        <ecNumber evidence="5">2.4.1.-</ecNumber>
    </recommendedName>
</protein>
<feature type="compositionally biased region" description="Basic and acidic residues" evidence="7">
    <location>
        <begin position="116"/>
        <end position="125"/>
    </location>
</feature>
<reference evidence="8" key="1">
    <citation type="submission" date="2022-04" db="EMBL/GenBank/DDBJ databases">
        <title>Carnegiea gigantea Genome sequencing and assembly v2.</title>
        <authorList>
            <person name="Copetti D."/>
            <person name="Sanderson M.J."/>
            <person name="Burquez A."/>
            <person name="Wojciechowski M.F."/>
        </authorList>
    </citation>
    <scope>NUCLEOTIDE SEQUENCE</scope>
    <source>
        <strain evidence="8">SGP5-SGP5p</strain>
        <tissue evidence="8">Aerial part</tissue>
    </source>
</reference>
<feature type="compositionally biased region" description="Basic and acidic residues" evidence="7">
    <location>
        <begin position="20"/>
        <end position="31"/>
    </location>
</feature>
<sequence length="527" mass="60030">MQKYRADVLPLEAVGQEGSEGVKEPNLEVYRDQNYSLVKFSQNEDGHSNSKESRAGSSRGSERRATELGREGETKPTQPREERSPRKLQGHSNQSSSQHDHGVQATSVPMVPHVQDSQRVRDDKVRRMKDQVIRAKAYLSFATSAGNSHLVRELRLRIKEVERALSRARKDSDLSRRASQKTRSMERTLSKANRAYSDCNEMVNSLRSMANNAENQAQLQRNQATRLTELVGRTTPKGLHCLSMRLTADYFTLEPEQQVFPNQQNIYNPDLLHYAVFSDNVLAAAVVVNSTVSNTKEPGKSVFHVVTDSLNFPAFSMWFLLNPPREATIHVLSVKDFVWLSTTYDVSLGKQRSIDPRHSSLLNHQRFDLPKMFPQLNKILFLDHDVVVQKDLSGLFKINMKGKVNGAVKTCHKDESSYRQMDMLINFSDPWVATKLDANACTWAFGMNLFDLSQWRHKDLTASYRRLLLMGNGKPLWTAGSLPLGWIPHSIMRHFFRQGWHLLGLGYDSQLRAEEIKQAALYITMES</sequence>
<evidence type="ECO:0000256" key="7">
    <source>
        <dbReference type="SAM" id="MobiDB-lite"/>
    </source>
</evidence>
<keyword evidence="5" id="KW-0333">Golgi apparatus</keyword>
<dbReference type="InterPro" id="IPR029993">
    <property type="entry name" value="GAUT"/>
</dbReference>
<gene>
    <name evidence="8" type="ORF">Cgig2_021535</name>
</gene>
<organism evidence="8 9">
    <name type="scientific">Carnegiea gigantea</name>
    <dbReference type="NCBI Taxonomy" id="171969"/>
    <lineage>
        <taxon>Eukaryota</taxon>
        <taxon>Viridiplantae</taxon>
        <taxon>Streptophyta</taxon>
        <taxon>Embryophyta</taxon>
        <taxon>Tracheophyta</taxon>
        <taxon>Spermatophyta</taxon>
        <taxon>Magnoliopsida</taxon>
        <taxon>eudicotyledons</taxon>
        <taxon>Gunneridae</taxon>
        <taxon>Pentapetalae</taxon>
        <taxon>Caryophyllales</taxon>
        <taxon>Cactineae</taxon>
        <taxon>Cactaceae</taxon>
        <taxon>Cactoideae</taxon>
        <taxon>Echinocereeae</taxon>
        <taxon>Carnegiea</taxon>
    </lineage>
</organism>
<comment type="caution">
    <text evidence="8">The sequence shown here is derived from an EMBL/GenBank/DDBJ whole genome shotgun (WGS) entry which is preliminary data.</text>
</comment>
<dbReference type="EC" id="2.4.1.-" evidence="5"/>
<dbReference type="PANTHER" id="PTHR32116:SF0">
    <property type="entry name" value="GALACTURONOSYLTRANSFERASE 6-RELATED"/>
    <property type="match status" value="1"/>
</dbReference>
<feature type="region of interest" description="Disordered" evidence="7">
    <location>
        <begin position="1"/>
        <end position="125"/>
    </location>
</feature>
<dbReference type="GO" id="GO:0000139">
    <property type="term" value="C:Golgi membrane"/>
    <property type="evidence" value="ECO:0007669"/>
    <property type="project" value="UniProtKB-SubCell"/>
</dbReference>
<dbReference type="EMBL" id="JAKOGI010000153">
    <property type="protein sequence ID" value="KAJ8441845.1"/>
    <property type="molecule type" value="Genomic_DNA"/>
</dbReference>
<dbReference type="AlphaFoldDB" id="A0A9Q1KE55"/>
<evidence type="ECO:0000256" key="2">
    <source>
        <dbReference type="ARBA" id="ARBA00006351"/>
    </source>
</evidence>
<feature type="coiled-coil region" evidence="6">
    <location>
        <begin position="196"/>
        <end position="230"/>
    </location>
</feature>
<dbReference type="SUPFAM" id="SSF53448">
    <property type="entry name" value="Nucleotide-diphospho-sugar transferases"/>
    <property type="match status" value="1"/>
</dbReference>
<dbReference type="Pfam" id="PF01501">
    <property type="entry name" value="Glyco_transf_8"/>
    <property type="match status" value="1"/>
</dbReference>
<dbReference type="InterPro" id="IPR002495">
    <property type="entry name" value="Glyco_trans_8"/>
</dbReference>
<comment type="pathway">
    <text evidence="1 5">Glycan metabolism; pectin biosynthesis.</text>
</comment>
<evidence type="ECO:0000256" key="5">
    <source>
        <dbReference type="RuleBase" id="RU362027"/>
    </source>
</evidence>
<accession>A0A9Q1KE55</accession>
<dbReference type="OrthoDB" id="411524at2759"/>
<keyword evidence="4" id="KW-0808">Transferase</keyword>
<dbReference type="GO" id="GO:0071555">
    <property type="term" value="P:cell wall organization"/>
    <property type="evidence" value="ECO:0007669"/>
    <property type="project" value="UniProtKB-KW"/>
</dbReference>
<feature type="compositionally biased region" description="Basic and acidic residues" evidence="7">
    <location>
        <begin position="42"/>
        <end position="85"/>
    </location>
</feature>
<dbReference type="InterPro" id="IPR029044">
    <property type="entry name" value="Nucleotide-diphossugar_trans"/>
</dbReference>
<name>A0A9Q1KE55_9CARY</name>
<dbReference type="Gene3D" id="3.90.550.10">
    <property type="entry name" value="Spore Coat Polysaccharide Biosynthesis Protein SpsA, Chain A"/>
    <property type="match status" value="1"/>
</dbReference>
<evidence type="ECO:0000313" key="9">
    <source>
        <dbReference type="Proteomes" id="UP001153076"/>
    </source>
</evidence>
<keyword evidence="3 5" id="KW-0328">Glycosyltransferase</keyword>
<keyword evidence="6" id="KW-0175">Coiled coil</keyword>
<dbReference type="Pfam" id="PF25557">
    <property type="entry name" value="GAUT_1"/>
    <property type="match status" value="1"/>
</dbReference>
<evidence type="ECO:0000256" key="1">
    <source>
        <dbReference type="ARBA" id="ARBA00004877"/>
    </source>
</evidence>
<dbReference type="Proteomes" id="UP001153076">
    <property type="component" value="Unassembled WGS sequence"/>
</dbReference>
<comment type="similarity">
    <text evidence="2 5">Belongs to the glycosyltransferase 8 family.</text>
</comment>
<evidence type="ECO:0000256" key="3">
    <source>
        <dbReference type="ARBA" id="ARBA00022676"/>
    </source>
</evidence>